<dbReference type="Pfam" id="PF07171">
    <property type="entry name" value="MlrC_C"/>
    <property type="match status" value="1"/>
</dbReference>
<evidence type="ECO:0000259" key="1">
    <source>
        <dbReference type="Pfam" id="PF07171"/>
    </source>
</evidence>
<name>A0A517WX44_9PLAN</name>
<keyword evidence="3" id="KW-1185">Reference proteome</keyword>
<gene>
    <name evidence="2" type="ORF">V202x_31960</name>
</gene>
<evidence type="ECO:0000313" key="2">
    <source>
        <dbReference type="EMBL" id="QDU09799.1"/>
    </source>
</evidence>
<evidence type="ECO:0000313" key="3">
    <source>
        <dbReference type="Proteomes" id="UP000318384"/>
    </source>
</evidence>
<dbReference type="Proteomes" id="UP000318384">
    <property type="component" value="Chromosome"/>
</dbReference>
<dbReference type="RefSeq" id="WP_232099015.1">
    <property type="nucleotide sequence ID" value="NZ_CP037422.1"/>
</dbReference>
<sequence length="180" mass="20180">MTCSNTIDYLVRALEKHSNPRTFSQFAREFPPLIPPLIRVIKAKAKYCQIVVEVNCLEKQAFVKHKQSMVKATPVFGTGGPTAVFCIGSIRVIIMSRATYDWSDEQIRTVGLAPLDAKFIVAKNPMNYRFAYGTIAKAIFVLDKPGPTPATLKHVRFKKLQRPYFPADLNIPGLQPSILN</sequence>
<dbReference type="AlphaFoldDB" id="A0A517WX44"/>
<dbReference type="InterPro" id="IPR010799">
    <property type="entry name" value="MlrC_C"/>
</dbReference>
<reference evidence="2 3" key="1">
    <citation type="submission" date="2019-03" db="EMBL/GenBank/DDBJ databases">
        <title>Deep-cultivation of Planctomycetes and their phenomic and genomic characterization uncovers novel biology.</title>
        <authorList>
            <person name="Wiegand S."/>
            <person name="Jogler M."/>
            <person name="Boedeker C."/>
            <person name="Pinto D."/>
            <person name="Vollmers J."/>
            <person name="Rivas-Marin E."/>
            <person name="Kohn T."/>
            <person name="Peeters S.H."/>
            <person name="Heuer A."/>
            <person name="Rast P."/>
            <person name="Oberbeckmann S."/>
            <person name="Bunk B."/>
            <person name="Jeske O."/>
            <person name="Meyerdierks A."/>
            <person name="Storesund J.E."/>
            <person name="Kallscheuer N."/>
            <person name="Luecker S."/>
            <person name="Lage O.M."/>
            <person name="Pohl T."/>
            <person name="Merkel B.J."/>
            <person name="Hornburger P."/>
            <person name="Mueller R.-W."/>
            <person name="Bruemmer F."/>
            <person name="Labrenz M."/>
            <person name="Spormann A.M."/>
            <person name="Op den Camp H."/>
            <person name="Overmann J."/>
            <person name="Amann R."/>
            <person name="Jetten M.S.M."/>
            <person name="Mascher T."/>
            <person name="Medema M.H."/>
            <person name="Devos D.P."/>
            <person name="Kaster A.-K."/>
            <person name="Ovreas L."/>
            <person name="Rohde M."/>
            <person name="Galperin M.Y."/>
            <person name="Jogler C."/>
        </authorList>
    </citation>
    <scope>NUCLEOTIDE SEQUENCE [LARGE SCALE GENOMIC DNA]</scope>
    <source>
        <strain evidence="2 3">V202</strain>
    </source>
</reference>
<dbReference type="EMBL" id="CP037422">
    <property type="protein sequence ID" value="QDU09799.1"/>
    <property type="molecule type" value="Genomic_DNA"/>
</dbReference>
<accession>A0A517WX44</accession>
<proteinExistence type="predicted"/>
<feature type="domain" description="Microcystin LR degradation protein MlrC C-terminal" evidence="1">
    <location>
        <begin position="46"/>
        <end position="159"/>
    </location>
</feature>
<organism evidence="2 3">
    <name type="scientific">Gimesia aquarii</name>
    <dbReference type="NCBI Taxonomy" id="2527964"/>
    <lineage>
        <taxon>Bacteria</taxon>
        <taxon>Pseudomonadati</taxon>
        <taxon>Planctomycetota</taxon>
        <taxon>Planctomycetia</taxon>
        <taxon>Planctomycetales</taxon>
        <taxon>Planctomycetaceae</taxon>
        <taxon>Gimesia</taxon>
    </lineage>
</organism>
<protein>
    <recommendedName>
        <fullName evidence="1">Microcystin LR degradation protein MlrC C-terminal domain-containing protein</fullName>
    </recommendedName>
</protein>